<keyword evidence="4" id="KW-1185">Reference proteome</keyword>
<evidence type="ECO:0000313" key="4">
    <source>
        <dbReference type="Proteomes" id="UP001595921"/>
    </source>
</evidence>
<evidence type="ECO:0000256" key="1">
    <source>
        <dbReference type="SAM" id="Phobius"/>
    </source>
</evidence>
<accession>A0ABD5PDN5</accession>
<dbReference type="PROSITE" id="PS50850">
    <property type="entry name" value="MFS"/>
    <property type="match status" value="1"/>
</dbReference>
<feature type="transmembrane region" description="Helical" evidence="1">
    <location>
        <begin position="395"/>
        <end position="419"/>
    </location>
</feature>
<dbReference type="SUPFAM" id="SSF103473">
    <property type="entry name" value="MFS general substrate transporter"/>
    <property type="match status" value="1"/>
</dbReference>
<feature type="transmembrane region" description="Helical" evidence="1">
    <location>
        <begin position="12"/>
        <end position="33"/>
    </location>
</feature>
<reference evidence="3 4" key="1">
    <citation type="journal article" date="2019" name="Int. J. Syst. Evol. Microbiol.">
        <title>The Global Catalogue of Microorganisms (GCM) 10K type strain sequencing project: providing services to taxonomists for standard genome sequencing and annotation.</title>
        <authorList>
            <consortium name="The Broad Institute Genomics Platform"/>
            <consortium name="The Broad Institute Genome Sequencing Center for Infectious Disease"/>
            <person name="Wu L."/>
            <person name="Ma J."/>
        </authorList>
    </citation>
    <scope>NUCLEOTIDE SEQUENCE [LARGE SCALE GENOMIC DNA]</scope>
    <source>
        <strain evidence="3 4">CGMCC 1.12553</strain>
    </source>
</reference>
<name>A0ABD5PDN5_9EURY</name>
<feature type="transmembrane region" description="Helical" evidence="1">
    <location>
        <begin position="283"/>
        <end position="303"/>
    </location>
</feature>
<dbReference type="InterPro" id="IPR036259">
    <property type="entry name" value="MFS_trans_sf"/>
</dbReference>
<feature type="transmembrane region" description="Helical" evidence="1">
    <location>
        <begin position="215"/>
        <end position="236"/>
    </location>
</feature>
<feature type="domain" description="Major facilitator superfamily (MFS) profile" evidence="2">
    <location>
        <begin position="7"/>
        <end position="419"/>
    </location>
</feature>
<dbReference type="RefSeq" id="WP_267619888.1">
    <property type="nucleotide sequence ID" value="NZ_JAODIW010000004.1"/>
</dbReference>
<protein>
    <submittedName>
        <fullName evidence="3">MFS transporter</fullName>
    </submittedName>
</protein>
<feature type="transmembrane region" description="Helical" evidence="1">
    <location>
        <begin position="176"/>
        <end position="194"/>
    </location>
</feature>
<dbReference type="PANTHER" id="PTHR23518:SF2">
    <property type="entry name" value="MAJOR FACILITATOR SUPERFAMILY TRANSPORTER"/>
    <property type="match status" value="1"/>
</dbReference>
<dbReference type="AlphaFoldDB" id="A0ABD5PDN5"/>
<organism evidence="3 4">
    <name type="scientific">Halobium salinum</name>
    <dbReference type="NCBI Taxonomy" id="1364940"/>
    <lineage>
        <taxon>Archaea</taxon>
        <taxon>Methanobacteriati</taxon>
        <taxon>Methanobacteriota</taxon>
        <taxon>Stenosarchaea group</taxon>
        <taxon>Halobacteria</taxon>
        <taxon>Halobacteriales</taxon>
        <taxon>Haloferacaceae</taxon>
        <taxon>Halobium</taxon>
    </lineage>
</organism>
<dbReference type="InterPro" id="IPR011701">
    <property type="entry name" value="MFS"/>
</dbReference>
<keyword evidence="1" id="KW-1133">Transmembrane helix</keyword>
<dbReference type="Pfam" id="PF07690">
    <property type="entry name" value="MFS_1"/>
    <property type="match status" value="1"/>
</dbReference>
<dbReference type="Proteomes" id="UP001595921">
    <property type="component" value="Unassembled WGS sequence"/>
</dbReference>
<feature type="transmembrane region" description="Helical" evidence="1">
    <location>
        <begin position="110"/>
        <end position="132"/>
    </location>
</feature>
<sequence length="427" mass="44035">MDRSSLRFPALYLTRFAGGFGFITLVTLLGKYITELDPSATVVPLLGITLSAGFVIGMFTTGFTLAQTVAVVPLAWAGDRYDKRLVLLGVMLLGVVAYAVFPFVDTSWGFVGARALQGVAVTGMGLMSLSLVGELSELGTRANHIGKANSARFAAAILGSVAAGGLYEAFGFSPVFSLIVVVLLVAVGGVVALVPPDDSRVHGFPFSDLALNRRILAITGFRAQYAVAVTLVRTWVPLYATVAAASGGLAYGALAGSATVVAEKFTNMLLQPYTGSLSDRVGRAPFVAFGGAAYGLVALAVPFSPAVGEALGAPTALPVFENLGPAFLPLVAFSGLLGVADSFREPASMALFADEGTDEGGVASSFGVRELVWRPGSVVAPLLGGWLMTGVGMAWVFWVGGAAAISGVVTFLAALVYLYGPSALTEW</sequence>
<evidence type="ECO:0000313" key="3">
    <source>
        <dbReference type="EMBL" id="MFC4358942.1"/>
    </source>
</evidence>
<keyword evidence="1" id="KW-0812">Transmembrane</keyword>
<feature type="transmembrane region" description="Helical" evidence="1">
    <location>
        <begin position="323"/>
        <end position="340"/>
    </location>
</feature>
<dbReference type="InterPro" id="IPR020846">
    <property type="entry name" value="MFS_dom"/>
</dbReference>
<proteinExistence type="predicted"/>
<keyword evidence="1" id="KW-0472">Membrane</keyword>
<feature type="transmembrane region" description="Helical" evidence="1">
    <location>
        <begin position="45"/>
        <end position="78"/>
    </location>
</feature>
<feature type="transmembrane region" description="Helical" evidence="1">
    <location>
        <begin position="242"/>
        <end position="262"/>
    </location>
</feature>
<feature type="transmembrane region" description="Helical" evidence="1">
    <location>
        <begin position="153"/>
        <end position="170"/>
    </location>
</feature>
<gene>
    <name evidence="3" type="ORF">ACFO0N_13410</name>
</gene>
<dbReference type="Gene3D" id="1.20.1250.20">
    <property type="entry name" value="MFS general substrate transporter like domains"/>
    <property type="match status" value="2"/>
</dbReference>
<feature type="transmembrane region" description="Helical" evidence="1">
    <location>
        <begin position="85"/>
        <end position="104"/>
    </location>
</feature>
<comment type="caution">
    <text evidence="3">The sequence shown here is derived from an EMBL/GenBank/DDBJ whole genome shotgun (WGS) entry which is preliminary data.</text>
</comment>
<dbReference type="EMBL" id="JBHSDS010000007">
    <property type="protein sequence ID" value="MFC4358942.1"/>
    <property type="molecule type" value="Genomic_DNA"/>
</dbReference>
<evidence type="ECO:0000259" key="2">
    <source>
        <dbReference type="PROSITE" id="PS50850"/>
    </source>
</evidence>
<dbReference type="PANTHER" id="PTHR23518">
    <property type="entry name" value="C-METHYLTRANSFERASE"/>
    <property type="match status" value="1"/>
</dbReference>